<accession>A0ABS8VBG6</accession>
<evidence type="ECO:0000313" key="2">
    <source>
        <dbReference type="Proteomes" id="UP000823775"/>
    </source>
</evidence>
<organism evidence="1 2">
    <name type="scientific">Datura stramonium</name>
    <name type="common">Jimsonweed</name>
    <name type="synonym">Common thornapple</name>
    <dbReference type="NCBI Taxonomy" id="4076"/>
    <lineage>
        <taxon>Eukaryota</taxon>
        <taxon>Viridiplantae</taxon>
        <taxon>Streptophyta</taxon>
        <taxon>Embryophyta</taxon>
        <taxon>Tracheophyta</taxon>
        <taxon>Spermatophyta</taxon>
        <taxon>Magnoliopsida</taxon>
        <taxon>eudicotyledons</taxon>
        <taxon>Gunneridae</taxon>
        <taxon>Pentapetalae</taxon>
        <taxon>asterids</taxon>
        <taxon>lamiids</taxon>
        <taxon>Solanales</taxon>
        <taxon>Solanaceae</taxon>
        <taxon>Solanoideae</taxon>
        <taxon>Datureae</taxon>
        <taxon>Datura</taxon>
    </lineage>
</organism>
<dbReference type="Proteomes" id="UP000823775">
    <property type="component" value="Unassembled WGS sequence"/>
</dbReference>
<comment type="caution">
    <text evidence="1">The sequence shown here is derived from an EMBL/GenBank/DDBJ whole genome shotgun (WGS) entry which is preliminary data.</text>
</comment>
<dbReference type="EMBL" id="JACEIK010003854">
    <property type="protein sequence ID" value="MCD9643305.1"/>
    <property type="molecule type" value="Genomic_DNA"/>
</dbReference>
<reference evidence="1 2" key="1">
    <citation type="journal article" date="2021" name="BMC Genomics">
        <title>Datura genome reveals duplications of psychoactive alkaloid biosynthetic genes and high mutation rate following tissue culture.</title>
        <authorList>
            <person name="Rajewski A."/>
            <person name="Carter-House D."/>
            <person name="Stajich J."/>
            <person name="Litt A."/>
        </authorList>
    </citation>
    <scope>NUCLEOTIDE SEQUENCE [LARGE SCALE GENOMIC DNA]</scope>
    <source>
        <strain evidence="1">AR-01</strain>
    </source>
</reference>
<evidence type="ECO:0000313" key="1">
    <source>
        <dbReference type="EMBL" id="MCD9643305.1"/>
    </source>
</evidence>
<sequence length="108" mass="11719">MVRRDWFGKRLGLVASAGSMPWWPDQRGEWREVVAIRRKDTGKEELVSGACEGEDEGERMGVGVRISLSIGGVQAKGRRERGRSGCCGGFCAGVVEMKTDLMEGGTGE</sequence>
<proteinExistence type="predicted"/>
<gene>
    <name evidence="1" type="ORF">HAX54_030648</name>
</gene>
<keyword evidence="2" id="KW-1185">Reference proteome</keyword>
<name>A0ABS8VBG6_DATST</name>
<protein>
    <submittedName>
        <fullName evidence="1">Uncharacterized protein</fullName>
    </submittedName>
</protein>